<dbReference type="AlphaFoldDB" id="B6U7A9"/>
<dbReference type="Pfam" id="PF26168">
    <property type="entry name" value="Glyco_transf_N"/>
    <property type="match status" value="1"/>
</dbReference>
<dbReference type="OrthoDB" id="5835829at2759"/>
<reference evidence="7" key="1">
    <citation type="journal article" date="2009" name="Plant Mol. Biol.">
        <title>Insights into corn genes derived from large-scale cDNA sequencing.</title>
        <authorList>
            <person name="Alexandrov N.N."/>
            <person name="Brover V.V."/>
            <person name="Freidin S."/>
            <person name="Troukhan M.E."/>
            <person name="Tatarinova T.V."/>
            <person name="Zhang H."/>
            <person name="Swaller T.J."/>
            <person name="Lu Y.P."/>
            <person name="Bouck J."/>
            <person name="Flavell R.B."/>
            <person name="Feldmann K.A."/>
        </authorList>
    </citation>
    <scope>NUCLEOTIDE SEQUENCE</scope>
</reference>
<comment type="similarity">
    <text evidence="1 3">Belongs to the UDP-glycosyltransferase family.</text>
</comment>
<dbReference type="KEGG" id="zma:100285624"/>
<dbReference type="InterPro" id="IPR002213">
    <property type="entry name" value="UDP_glucos_trans"/>
</dbReference>
<dbReference type="CAZy" id="GT1">
    <property type="family name" value="Glycosyltransferase Family 1"/>
</dbReference>
<keyword evidence="3" id="KW-0328">Glycosyltransferase</keyword>
<sequence>MAEAAPHFVLVPMLAQGHLLPMLDLARVLASHGARATVVLTPVNAARNRAFLEQAAGAGLTINFAELAFPGPALGLAAGCERVDMLQDLSLIVPFYDAVWLLAEPLEAYLLSLPRMPDCLVSDSFMAWTASVARRHGILRFVVHFSPASYVLAAHILETRGVYDRAADDFEPFEVPEFPVRAVVSRATAQGVFQWPAGMERFRRDTLDAEATADGILFNTCAALEDAFVERFASEVGKKIWAVGPLFLLGSGSDAGGMAGRGNRAAVDADQIVSWLDARPAASVLYISFGSIGRLFPAQAAELAAGLEASRLPFIWSAKETAPGLDAEFEERVKDRGLVVHGWAPQMTILSHPAVGGFLTHCGWNSILESLCYGVPLMTWPLFVDQFLNEALVVDVLGAGVRSGAKVPVTHVTVVKPGEVLEVQVWRDGVERAVTDLMDEGPAGAARRARAKELGQQMRAAMAKGGSSDTDVRNLVRHVVEVARKKEEHEDTALAGGDQVITSKEKTMNGAGGKHY</sequence>
<dbReference type="ExpressionAtlas" id="B6U7A9">
    <property type="expression patterns" value="baseline and differential"/>
</dbReference>
<evidence type="ECO:0000259" key="6">
    <source>
        <dbReference type="Pfam" id="PF26168"/>
    </source>
</evidence>
<feature type="region of interest" description="Disordered" evidence="5">
    <location>
        <begin position="486"/>
        <end position="516"/>
    </location>
</feature>
<feature type="domain" description="Glycosyltransferase N-terminal" evidence="6">
    <location>
        <begin position="9"/>
        <end position="246"/>
    </location>
</feature>
<dbReference type="PANTHER" id="PTHR48047">
    <property type="entry name" value="GLYCOSYLTRANSFERASE"/>
    <property type="match status" value="1"/>
</dbReference>
<dbReference type="CDD" id="cd03784">
    <property type="entry name" value="GT1_Gtf-like"/>
    <property type="match status" value="1"/>
</dbReference>
<protein>
    <recommendedName>
        <fullName evidence="4">Glycosyltransferase</fullName>
        <ecNumber evidence="4">2.4.1.-</ecNumber>
    </recommendedName>
</protein>
<evidence type="ECO:0000256" key="5">
    <source>
        <dbReference type="SAM" id="MobiDB-lite"/>
    </source>
</evidence>
<evidence type="ECO:0000256" key="1">
    <source>
        <dbReference type="ARBA" id="ARBA00009995"/>
    </source>
</evidence>
<dbReference type="PANTHER" id="PTHR48047:SF216">
    <property type="entry name" value="GLYCOSYLTRANSFERASE"/>
    <property type="match status" value="1"/>
</dbReference>
<keyword evidence="2 3" id="KW-0808">Transferase</keyword>
<organism evidence="7">
    <name type="scientific">Zea mays</name>
    <name type="common">Maize</name>
    <dbReference type="NCBI Taxonomy" id="4577"/>
    <lineage>
        <taxon>Eukaryota</taxon>
        <taxon>Viridiplantae</taxon>
        <taxon>Streptophyta</taxon>
        <taxon>Embryophyta</taxon>
        <taxon>Tracheophyta</taxon>
        <taxon>Spermatophyta</taxon>
        <taxon>Magnoliopsida</taxon>
        <taxon>Liliopsida</taxon>
        <taxon>Poales</taxon>
        <taxon>Poaceae</taxon>
        <taxon>PACMAD clade</taxon>
        <taxon>Panicoideae</taxon>
        <taxon>Andropogonodae</taxon>
        <taxon>Andropogoneae</taxon>
        <taxon>Tripsacinae</taxon>
        <taxon>Zea</taxon>
    </lineage>
</organism>
<dbReference type="GeneID" id="100285624"/>
<dbReference type="FunFam" id="3.40.50.2000:FF:000063">
    <property type="entry name" value="Glycosyltransferase"/>
    <property type="match status" value="1"/>
</dbReference>
<evidence type="ECO:0000313" key="7">
    <source>
        <dbReference type="EMBL" id="ACG45242.1"/>
    </source>
</evidence>
<dbReference type="GO" id="GO:0008194">
    <property type="term" value="F:UDP-glycosyltransferase activity"/>
    <property type="evidence" value="ECO:0007669"/>
    <property type="project" value="InterPro"/>
</dbReference>
<evidence type="ECO:0000256" key="3">
    <source>
        <dbReference type="RuleBase" id="RU003718"/>
    </source>
</evidence>
<dbReference type="Pfam" id="PF00201">
    <property type="entry name" value="UDPGT"/>
    <property type="match status" value="1"/>
</dbReference>
<dbReference type="SUPFAM" id="SSF53756">
    <property type="entry name" value="UDP-Glycosyltransferase/glycogen phosphorylase"/>
    <property type="match status" value="1"/>
</dbReference>
<dbReference type="EMBL" id="EU973124">
    <property type="protein sequence ID" value="ACG45242.1"/>
    <property type="molecule type" value="mRNA"/>
</dbReference>
<dbReference type="Gene3D" id="3.40.50.2000">
    <property type="entry name" value="Glycogen Phosphorylase B"/>
    <property type="match status" value="2"/>
</dbReference>
<evidence type="ECO:0000256" key="4">
    <source>
        <dbReference type="RuleBase" id="RU362057"/>
    </source>
</evidence>
<dbReference type="InterPro" id="IPR058980">
    <property type="entry name" value="Glyco_transf_N"/>
</dbReference>
<dbReference type="PROSITE" id="PS00375">
    <property type="entry name" value="UDPGT"/>
    <property type="match status" value="1"/>
</dbReference>
<dbReference type="EC" id="2.4.1.-" evidence="4"/>
<name>B6U7A9_MAIZE</name>
<accession>B6U7A9</accession>
<evidence type="ECO:0000256" key="2">
    <source>
        <dbReference type="ARBA" id="ARBA00022679"/>
    </source>
</evidence>
<proteinExistence type="evidence at transcript level"/>
<dbReference type="InterPro" id="IPR035595">
    <property type="entry name" value="UDP_glycos_trans_CS"/>
</dbReference>